<evidence type="ECO:0000313" key="2">
    <source>
        <dbReference type="Proteomes" id="UP000695022"/>
    </source>
</evidence>
<dbReference type="RefSeq" id="XP_014664197.1">
    <property type="nucleotide sequence ID" value="XM_014808711.1"/>
</dbReference>
<gene>
    <name evidence="3" type="primary">LOC106806697</name>
</gene>
<accession>A0ABM1DW76</accession>
<organism evidence="2 3">
    <name type="scientific">Priapulus caudatus</name>
    <name type="common">Priapulid worm</name>
    <dbReference type="NCBI Taxonomy" id="37621"/>
    <lineage>
        <taxon>Eukaryota</taxon>
        <taxon>Metazoa</taxon>
        <taxon>Ecdysozoa</taxon>
        <taxon>Scalidophora</taxon>
        <taxon>Priapulida</taxon>
        <taxon>Priapulimorpha</taxon>
        <taxon>Priapulimorphida</taxon>
        <taxon>Priapulidae</taxon>
        <taxon>Priapulus</taxon>
    </lineage>
</organism>
<protein>
    <submittedName>
        <fullName evidence="3">Uncharacterized protein LOC106806697</fullName>
    </submittedName>
</protein>
<keyword evidence="2" id="KW-1185">Reference proteome</keyword>
<reference evidence="3" key="1">
    <citation type="submission" date="2025-08" db="UniProtKB">
        <authorList>
            <consortium name="RefSeq"/>
        </authorList>
    </citation>
    <scope>IDENTIFICATION</scope>
</reference>
<feature type="compositionally biased region" description="Low complexity" evidence="1">
    <location>
        <begin position="91"/>
        <end position="101"/>
    </location>
</feature>
<sequence length="194" mass="22188">MSVPTRLTFDVLPIPDRLDPYDLPHTGATPWVPQPWTQLRGGGAGLTACIFRDRFRRDYPHRFHDQYRAREFTLRPTSPPPSPDTVDQWDDQPTPTTPDTPECWDSPPTQALNNGPEKSDDQPEPQRRAALDDWVDHYYGPPECRHLRTTPMRASSLRGLPRWAAYAARGARGHPKPPFTMPPAFPDDYLTHNE</sequence>
<evidence type="ECO:0000313" key="3">
    <source>
        <dbReference type="RefSeq" id="XP_014664197.1"/>
    </source>
</evidence>
<evidence type="ECO:0000256" key="1">
    <source>
        <dbReference type="SAM" id="MobiDB-lite"/>
    </source>
</evidence>
<name>A0ABM1DW76_PRICU</name>
<proteinExistence type="predicted"/>
<feature type="region of interest" description="Disordered" evidence="1">
    <location>
        <begin position="169"/>
        <end position="194"/>
    </location>
</feature>
<feature type="compositionally biased region" description="Pro residues" evidence="1">
    <location>
        <begin position="176"/>
        <end position="185"/>
    </location>
</feature>
<dbReference type="Proteomes" id="UP000695022">
    <property type="component" value="Unplaced"/>
</dbReference>
<feature type="compositionally biased region" description="Basic and acidic residues" evidence="1">
    <location>
        <begin position="117"/>
        <end position="127"/>
    </location>
</feature>
<feature type="region of interest" description="Disordered" evidence="1">
    <location>
        <begin position="70"/>
        <end position="127"/>
    </location>
</feature>
<dbReference type="GeneID" id="106806697"/>